<name>A0A8S1IJS0_9CHLO</name>
<dbReference type="GO" id="GO:0016020">
    <property type="term" value="C:membrane"/>
    <property type="evidence" value="ECO:0007669"/>
    <property type="project" value="UniProtKB-ARBA"/>
</dbReference>
<dbReference type="EMBL" id="CAJHUC010000218">
    <property type="protein sequence ID" value="CAD7694770.1"/>
    <property type="molecule type" value="Genomic_DNA"/>
</dbReference>
<sequence length="152" mass="17805">MLDDMLVAFCWFECRQMRRSTAYATWRGHACSCANKFLLHCVKMPPHVEGTLTADSLRKTQQLWKTWERAAEKEGSRHTVYWVNGAQYVGEWGGNKRDGKGTHFYRNGDKYEGDWKNGMREGLGTLWIFHDGKYRLRYNGSWEANVPMRGLF</sequence>
<organism evidence="6 7">
    <name type="scientific">Ostreobium quekettii</name>
    <dbReference type="NCBI Taxonomy" id="121088"/>
    <lineage>
        <taxon>Eukaryota</taxon>
        <taxon>Viridiplantae</taxon>
        <taxon>Chlorophyta</taxon>
        <taxon>core chlorophytes</taxon>
        <taxon>Ulvophyceae</taxon>
        <taxon>TCBD clade</taxon>
        <taxon>Bryopsidales</taxon>
        <taxon>Ostreobineae</taxon>
        <taxon>Ostreobiaceae</taxon>
        <taxon>Ostreobium</taxon>
    </lineage>
</organism>
<dbReference type="GO" id="GO:0001669">
    <property type="term" value="C:acrosomal vesicle"/>
    <property type="evidence" value="ECO:0007669"/>
    <property type="project" value="UniProtKB-SubCell"/>
</dbReference>
<gene>
    <name evidence="6" type="ORF">OSTQU699_LOCUS133</name>
</gene>
<dbReference type="SMART" id="SM00698">
    <property type="entry name" value="MORN"/>
    <property type="match status" value="2"/>
</dbReference>
<evidence type="ECO:0000256" key="2">
    <source>
        <dbReference type="ARBA" id="ARBA00022737"/>
    </source>
</evidence>
<evidence type="ECO:0000256" key="1">
    <source>
        <dbReference type="ARBA" id="ARBA00004218"/>
    </source>
</evidence>
<reference evidence="6" key="1">
    <citation type="submission" date="2020-12" db="EMBL/GenBank/DDBJ databases">
        <authorList>
            <person name="Iha C."/>
        </authorList>
    </citation>
    <scope>NUCLEOTIDE SEQUENCE</scope>
</reference>
<keyword evidence="3" id="KW-0968">Cytoplasmic vesicle</keyword>
<dbReference type="PANTHER" id="PTHR46511:SF1">
    <property type="entry name" value="MORN REPEAT-CONTAINING PROTEIN 3"/>
    <property type="match status" value="1"/>
</dbReference>
<comment type="subcellular location">
    <subcellularLocation>
        <location evidence="1">Cytoplasmic vesicle</location>
        <location evidence="1">Secretory vesicle</location>
        <location evidence="1">Acrosome</location>
    </subcellularLocation>
</comment>
<dbReference type="InterPro" id="IPR052472">
    <property type="entry name" value="MORN3"/>
</dbReference>
<dbReference type="Pfam" id="PF02493">
    <property type="entry name" value="MORN"/>
    <property type="match status" value="2"/>
</dbReference>
<dbReference type="InterPro" id="IPR003409">
    <property type="entry name" value="MORN"/>
</dbReference>
<dbReference type="Gene3D" id="2.20.110.10">
    <property type="entry name" value="Histone H3 K4-specific methyltransferase SET7/9 N-terminal domain"/>
    <property type="match status" value="1"/>
</dbReference>
<keyword evidence="7" id="KW-1185">Reference proteome</keyword>
<evidence type="ECO:0000313" key="6">
    <source>
        <dbReference type="EMBL" id="CAD7694770.1"/>
    </source>
</evidence>
<dbReference type="AlphaFoldDB" id="A0A8S1IJS0"/>
<comment type="function">
    <text evidence="5">Assembles a suppression complex (suppresome) by tethering SIRT1 and MDM2 to regulate composite modifications of p53/TP53. Confers both deacetylation-mediated functional inactivation, by SIRT1, and ubiquitination-dependent degradation, by MDM2, of p53/TP53, promoting a proliferative and cell survival behaviors. May play a role in the regulation of spermatogenesis.</text>
</comment>
<evidence type="ECO:0000256" key="4">
    <source>
        <dbReference type="ARBA" id="ARBA00039854"/>
    </source>
</evidence>
<dbReference type="Proteomes" id="UP000708148">
    <property type="component" value="Unassembled WGS sequence"/>
</dbReference>
<comment type="caution">
    <text evidence="6">The sequence shown here is derived from an EMBL/GenBank/DDBJ whole genome shotgun (WGS) entry which is preliminary data.</text>
</comment>
<protein>
    <recommendedName>
        <fullName evidence="4">MORN repeat-containing protein 3</fullName>
    </recommendedName>
</protein>
<keyword evidence="2" id="KW-0677">Repeat</keyword>
<evidence type="ECO:0000256" key="3">
    <source>
        <dbReference type="ARBA" id="ARBA00023329"/>
    </source>
</evidence>
<proteinExistence type="predicted"/>
<dbReference type="OrthoDB" id="270720at2759"/>
<evidence type="ECO:0000313" key="7">
    <source>
        <dbReference type="Proteomes" id="UP000708148"/>
    </source>
</evidence>
<accession>A0A8S1IJS0</accession>
<evidence type="ECO:0000256" key="5">
    <source>
        <dbReference type="ARBA" id="ARBA00045851"/>
    </source>
</evidence>
<dbReference type="SUPFAM" id="SSF82185">
    <property type="entry name" value="Histone H3 K4-specific methyltransferase SET7/9 N-terminal domain"/>
    <property type="match status" value="1"/>
</dbReference>
<dbReference type="PANTHER" id="PTHR46511">
    <property type="entry name" value="MORN REPEAT-CONTAINING PROTEIN 3"/>
    <property type="match status" value="1"/>
</dbReference>